<dbReference type="GO" id="GO:0031265">
    <property type="term" value="C:CD95 death-inducing signaling complex"/>
    <property type="evidence" value="ECO:0007669"/>
    <property type="project" value="TreeGrafter"/>
</dbReference>
<feature type="domain" description="TNFR-Cys" evidence="22">
    <location>
        <begin position="119"/>
        <end position="163"/>
    </location>
</feature>
<dbReference type="InterPro" id="IPR011029">
    <property type="entry name" value="DEATH-like_dom_sf"/>
</dbReference>
<comment type="caution">
    <text evidence="19">Lacks conserved residue(s) required for the propagation of feature annotation.</text>
</comment>
<dbReference type="GO" id="GO:0097192">
    <property type="term" value="P:extrinsic apoptotic signaling pathway in absence of ligand"/>
    <property type="evidence" value="ECO:0007669"/>
    <property type="project" value="TreeGrafter"/>
</dbReference>
<dbReference type="SMART" id="SM00208">
    <property type="entry name" value="TNFR"/>
    <property type="match status" value="2"/>
</dbReference>
<dbReference type="GO" id="GO:0006924">
    <property type="term" value="P:activation-induced cell death of T cells"/>
    <property type="evidence" value="ECO:0007669"/>
    <property type="project" value="TreeGrafter"/>
</dbReference>
<dbReference type="GO" id="GO:0009897">
    <property type="term" value="C:external side of plasma membrane"/>
    <property type="evidence" value="ECO:0007669"/>
    <property type="project" value="TreeGrafter"/>
</dbReference>
<proteinExistence type="predicted"/>
<evidence type="ECO:0000256" key="1">
    <source>
        <dbReference type="ARBA" id="ARBA00004251"/>
    </source>
</evidence>
<dbReference type="PRINTS" id="PR01680">
    <property type="entry name" value="TNFACTORR6"/>
</dbReference>
<dbReference type="Proteomes" id="UP000551758">
    <property type="component" value="Unassembled WGS sequence"/>
</dbReference>
<accession>A0A7J7E5W6</accession>
<dbReference type="GO" id="GO:0097527">
    <property type="term" value="P:necroptotic signaling pathway"/>
    <property type="evidence" value="ECO:0007669"/>
    <property type="project" value="TreeGrafter"/>
</dbReference>
<feature type="domain" description="TNFR-Cys" evidence="22">
    <location>
        <begin position="164"/>
        <end position="201"/>
    </location>
</feature>
<dbReference type="EMBL" id="JACDTQ010004021">
    <property type="protein sequence ID" value="KAF5911185.1"/>
    <property type="molecule type" value="Genomic_DNA"/>
</dbReference>
<dbReference type="PANTHER" id="PTHR46874:SF1">
    <property type="entry name" value="TUMOR NECROSIS FACTOR RECEPTOR SUPERFAMILY MEMBER 6"/>
    <property type="match status" value="1"/>
</dbReference>
<evidence type="ECO:0000256" key="14">
    <source>
        <dbReference type="ARBA" id="ARBA00023180"/>
    </source>
</evidence>
<sequence length="369" mass="42074">MSILLISEGKDLAKRERKRMNREQAYFLEVSLFLREKSNSDLQVQNIDAVSLQLQKVEYMHSFPGIAILTSIAGPLLKSVKTQETDIDSEALKLSENVIEKKSECLEVQHGEDKICCQPCPPEGVEYTDEKHYSSTCRRCSICDEGEGQEVEKNCTSTQNTKCKCKSNFFCNVSPCEHCNRCTTCEHGIIEACTPTSNTKCKEGSRSNLQWLFVLLLIPVIIAVVIYYRKKICPRNKKDGHRERVASTTEMVPMNLPDVDLSKYISMIAEQMEMNQVKEFTRKNGIEEAKIDEIELNYPNNTAEKKVQLLRCWYQRHGKKGAYDTLIKSLKKANLCVLAEKIQDTIQKDIASEHENANSNNENETQILV</sequence>
<evidence type="ECO:0000256" key="13">
    <source>
        <dbReference type="ARBA" id="ARBA00023157"/>
    </source>
</evidence>
<evidence type="ECO:0000256" key="3">
    <source>
        <dbReference type="ARBA" id="ARBA00015761"/>
    </source>
</evidence>
<evidence type="ECO:0000256" key="12">
    <source>
        <dbReference type="ARBA" id="ARBA00023139"/>
    </source>
</evidence>
<evidence type="ECO:0000313" key="23">
    <source>
        <dbReference type="EMBL" id="KAF5911185.1"/>
    </source>
</evidence>
<dbReference type="CDD" id="cd08316">
    <property type="entry name" value="Death_FAS_TNFRSF6"/>
    <property type="match status" value="1"/>
</dbReference>
<evidence type="ECO:0000256" key="10">
    <source>
        <dbReference type="ARBA" id="ARBA00022989"/>
    </source>
</evidence>
<dbReference type="InterPro" id="IPR000488">
    <property type="entry name" value="Death_dom"/>
</dbReference>
<evidence type="ECO:0000256" key="15">
    <source>
        <dbReference type="ARBA" id="ARBA00023288"/>
    </source>
</evidence>
<dbReference type="InterPro" id="IPR001368">
    <property type="entry name" value="TNFR/NGFR_Cys_rich_reg"/>
</dbReference>
<evidence type="ECO:0000256" key="9">
    <source>
        <dbReference type="ARBA" id="ARBA00022860"/>
    </source>
</evidence>
<dbReference type="InterPro" id="IPR008063">
    <property type="entry name" value="Fas_rcpt"/>
</dbReference>
<evidence type="ECO:0000256" key="8">
    <source>
        <dbReference type="ARBA" id="ARBA00022737"/>
    </source>
</evidence>
<dbReference type="GO" id="GO:0097049">
    <property type="term" value="P:motor neuron apoptotic process"/>
    <property type="evidence" value="ECO:0007669"/>
    <property type="project" value="TreeGrafter"/>
</dbReference>
<evidence type="ECO:0000256" key="17">
    <source>
        <dbReference type="ARBA" id="ARBA00032338"/>
    </source>
</evidence>
<feature type="repeat" description="TNFR-Cys" evidence="19">
    <location>
        <begin position="119"/>
        <end position="163"/>
    </location>
</feature>
<dbReference type="GO" id="GO:0045121">
    <property type="term" value="C:membrane raft"/>
    <property type="evidence" value="ECO:0007669"/>
    <property type="project" value="UniProtKB-SubCell"/>
</dbReference>
<evidence type="ECO:0000256" key="16">
    <source>
        <dbReference type="ARBA" id="ARBA00030181"/>
    </source>
</evidence>
<dbReference type="Pfam" id="PF00020">
    <property type="entry name" value="TNFR_c6"/>
    <property type="match status" value="1"/>
</dbReference>
<evidence type="ECO:0000259" key="22">
    <source>
        <dbReference type="PROSITE" id="PS50050"/>
    </source>
</evidence>
<keyword evidence="14" id="KW-0325">Glycoprotein</keyword>
<gene>
    <name evidence="23" type="ORF">HPG69_019551</name>
</gene>
<evidence type="ECO:0000256" key="18">
    <source>
        <dbReference type="ARBA" id="ARBA00032502"/>
    </source>
</evidence>
<evidence type="ECO:0000256" key="2">
    <source>
        <dbReference type="ARBA" id="ARBA00004285"/>
    </source>
</evidence>
<dbReference type="Gene3D" id="1.10.533.10">
    <property type="entry name" value="Death Domain, Fas"/>
    <property type="match status" value="1"/>
</dbReference>
<keyword evidence="13" id="KW-1015">Disulfide bond</keyword>
<dbReference type="SUPFAM" id="SSF47986">
    <property type="entry name" value="DEATH domain"/>
    <property type="match status" value="1"/>
</dbReference>
<dbReference type="InterPro" id="IPR033998">
    <property type="entry name" value="TNFRSF6_death"/>
</dbReference>
<keyword evidence="5 20" id="KW-0812">Transmembrane</keyword>
<keyword evidence="15" id="KW-0449">Lipoprotein</keyword>
<dbReference type="GO" id="GO:0005516">
    <property type="term" value="F:calmodulin binding"/>
    <property type="evidence" value="ECO:0007669"/>
    <property type="project" value="UniProtKB-KW"/>
</dbReference>
<dbReference type="Pfam" id="PF00531">
    <property type="entry name" value="Death"/>
    <property type="match status" value="1"/>
</dbReference>
<keyword evidence="24" id="KW-1185">Reference proteome</keyword>
<dbReference type="Gene3D" id="2.10.50.10">
    <property type="entry name" value="Tumor Necrosis Factor Receptor, subunit A, domain 2"/>
    <property type="match status" value="1"/>
</dbReference>
<evidence type="ECO:0000259" key="21">
    <source>
        <dbReference type="PROSITE" id="PS50017"/>
    </source>
</evidence>
<keyword evidence="8" id="KW-0677">Repeat</keyword>
<reference evidence="23 24" key="1">
    <citation type="journal article" date="2020" name="Mol. Biol. Evol.">
        <title>Interspecific Gene Flow and the Evolution of Specialization in Black and White Rhinoceros.</title>
        <authorList>
            <person name="Moodley Y."/>
            <person name="Westbury M.V."/>
            <person name="Russo I.M."/>
            <person name="Gopalakrishnan S."/>
            <person name="Rakotoarivelo A."/>
            <person name="Olsen R.A."/>
            <person name="Prost S."/>
            <person name="Tunstall T."/>
            <person name="Ryder O.A."/>
            <person name="Dalen L."/>
            <person name="Bruford M.W."/>
        </authorList>
    </citation>
    <scope>NUCLEOTIDE SEQUENCE [LARGE SCALE GENOMIC DNA]</scope>
    <source>
        <strain evidence="23">SBR-YM</strain>
        <tissue evidence="23">Skin</tissue>
    </source>
</reference>
<keyword evidence="11 20" id="KW-0472">Membrane</keyword>
<dbReference type="PROSITE" id="PS50050">
    <property type="entry name" value="TNFR_NGFR_2"/>
    <property type="match status" value="2"/>
</dbReference>
<dbReference type="AlphaFoldDB" id="A0A7J7E5W6"/>
<comment type="caution">
    <text evidence="23">The sequence shown here is derived from an EMBL/GenBank/DDBJ whole genome shotgun (WGS) entry which is preliminary data.</text>
</comment>
<dbReference type="SUPFAM" id="SSF57586">
    <property type="entry name" value="TNF receptor-like"/>
    <property type="match status" value="1"/>
</dbReference>
<protein>
    <recommendedName>
        <fullName evidence="3">Tumor necrosis factor receptor superfamily member 6</fullName>
    </recommendedName>
    <alternativeName>
        <fullName evidence="17">Apo-1 antigen</fullName>
    </alternativeName>
    <alternativeName>
        <fullName evidence="18">Apoptosis-mediating surface antigen FAS</fullName>
    </alternativeName>
    <alternativeName>
        <fullName evidence="16">FASLG receptor</fullName>
    </alternativeName>
</protein>
<keyword evidence="4" id="KW-1003">Cell membrane</keyword>
<comment type="subcellular location">
    <subcellularLocation>
        <location evidence="1">Cell membrane</location>
        <topology evidence="1">Single-pass type I membrane protein</topology>
    </subcellularLocation>
    <subcellularLocation>
        <location evidence="2">Membrane raft</location>
    </subcellularLocation>
</comment>
<evidence type="ECO:0000256" key="6">
    <source>
        <dbReference type="ARBA" id="ARBA00022703"/>
    </source>
</evidence>
<feature type="domain" description="Death" evidence="21">
    <location>
        <begin position="262"/>
        <end position="346"/>
    </location>
</feature>
<dbReference type="PANTHER" id="PTHR46874">
    <property type="entry name" value="TUMOR NECROSIS FACTOR RECEPTOR SUPERFAMILY MEMBER 6"/>
    <property type="match status" value="1"/>
</dbReference>
<feature type="transmembrane region" description="Helical" evidence="20">
    <location>
        <begin position="209"/>
        <end position="228"/>
    </location>
</feature>
<name>A0A7J7E5W6_DICBM</name>
<evidence type="ECO:0000256" key="20">
    <source>
        <dbReference type="SAM" id="Phobius"/>
    </source>
</evidence>
<dbReference type="SMART" id="SM00005">
    <property type="entry name" value="DEATH"/>
    <property type="match status" value="1"/>
</dbReference>
<evidence type="ECO:0000256" key="19">
    <source>
        <dbReference type="PROSITE-ProRule" id="PRU00206"/>
    </source>
</evidence>
<dbReference type="GO" id="GO:0006955">
    <property type="term" value="P:immune response"/>
    <property type="evidence" value="ECO:0007669"/>
    <property type="project" value="InterPro"/>
</dbReference>
<keyword evidence="12" id="KW-0564">Palmitate</keyword>
<evidence type="ECO:0000256" key="11">
    <source>
        <dbReference type="ARBA" id="ARBA00023136"/>
    </source>
</evidence>
<keyword evidence="10 20" id="KW-1133">Transmembrane helix</keyword>
<dbReference type="GO" id="GO:0032872">
    <property type="term" value="P:regulation of stress-activated MAPK cascade"/>
    <property type="evidence" value="ECO:0007669"/>
    <property type="project" value="TreeGrafter"/>
</dbReference>
<evidence type="ECO:0000256" key="5">
    <source>
        <dbReference type="ARBA" id="ARBA00022692"/>
    </source>
</evidence>
<keyword evidence="6" id="KW-0053">Apoptosis</keyword>
<keyword evidence="9" id="KW-0112">Calmodulin-binding</keyword>
<feature type="repeat" description="TNFR-Cys" evidence="19">
    <location>
        <begin position="164"/>
        <end position="201"/>
    </location>
</feature>
<evidence type="ECO:0000313" key="24">
    <source>
        <dbReference type="Proteomes" id="UP000551758"/>
    </source>
</evidence>
<dbReference type="PROSITE" id="PS50017">
    <property type="entry name" value="DEATH_DOMAIN"/>
    <property type="match status" value="1"/>
</dbReference>
<dbReference type="GO" id="GO:0043066">
    <property type="term" value="P:negative regulation of apoptotic process"/>
    <property type="evidence" value="ECO:0007669"/>
    <property type="project" value="TreeGrafter"/>
</dbReference>
<evidence type="ECO:0000256" key="7">
    <source>
        <dbReference type="ARBA" id="ARBA00022729"/>
    </source>
</evidence>
<organism evidence="23 24">
    <name type="scientific">Diceros bicornis minor</name>
    <name type="common">South-central black rhinoceros</name>
    <dbReference type="NCBI Taxonomy" id="77932"/>
    <lineage>
        <taxon>Eukaryota</taxon>
        <taxon>Metazoa</taxon>
        <taxon>Chordata</taxon>
        <taxon>Craniata</taxon>
        <taxon>Vertebrata</taxon>
        <taxon>Euteleostomi</taxon>
        <taxon>Mammalia</taxon>
        <taxon>Eutheria</taxon>
        <taxon>Laurasiatheria</taxon>
        <taxon>Perissodactyla</taxon>
        <taxon>Rhinocerotidae</taxon>
        <taxon>Diceros</taxon>
    </lineage>
</organism>
<evidence type="ECO:0000256" key="4">
    <source>
        <dbReference type="ARBA" id="ARBA00022475"/>
    </source>
</evidence>
<dbReference type="GO" id="GO:0005031">
    <property type="term" value="F:tumor necrosis factor receptor activity"/>
    <property type="evidence" value="ECO:0007669"/>
    <property type="project" value="TreeGrafter"/>
</dbReference>
<keyword evidence="7" id="KW-0732">Signal</keyword>